<dbReference type="PANTHER" id="PTHR31896">
    <property type="entry name" value="FAMILY REGULATORY PROTEIN, PUTATIVE (AFU_ORTHOLOGUE AFUA_3G14730)-RELATED"/>
    <property type="match status" value="1"/>
</dbReference>
<dbReference type="InterPro" id="IPR051283">
    <property type="entry name" value="Sec_Metabolite_Acyltrans"/>
</dbReference>
<evidence type="ECO:0000256" key="1">
    <source>
        <dbReference type="ARBA" id="ARBA00005179"/>
    </source>
</evidence>
<organism evidence="5 6">
    <name type="scientific">Pseudomassariella vexata</name>
    <dbReference type="NCBI Taxonomy" id="1141098"/>
    <lineage>
        <taxon>Eukaryota</taxon>
        <taxon>Fungi</taxon>
        <taxon>Dikarya</taxon>
        <taxon>Ascomycota</taxon>
        <taxon>Pezizomycotina</taxon>
        <taxon>Sordariomycetes</taxon>
        <taxon>Xylariomycetidae</taxon>
        <taxon>Amphisphaeriales</taxon>
        <taxon>Pseudomassariaceae</taxon>
        <taxon>Pseudomassariella</taxon>
    </lineage>
</organism>
<proteinExistence type="inferred from homology"/>
<dbReference type="InterPro" id="IPR023213">
    <property type="entry name" value="CAT-like_dom_sf"/>
</dbReference>
<dbReference type="GO" id="GO:0016746">
    <property type="term" value="F:acyltransferase activity"/>
    <property type="evidence" value="ECO:0007669"/>
    <property type="project" value="UniProtKB-KW"/>
</dbReference>
<accession>A0A1Y2DP14</accession>
<comment type="similarity">
    <text evidence="2">Belongs to the plant acyltransferase family.</text>
</comment>
<keyword evidence="6" id="KW-1185">Reference proteome</keyword>
<evidence type="ECO:0000256" key="3">
    <source>
        <dbReference type="ARBA" id="ARBA00022679"/>
    </source>
</evidence>
<dbReference type="GeneID" id="63772726"/>
<protein>
    <recommendedName>
        <fullName evidence="7">Transferase family-domain-containing protein</fullName>
    </recommendedName>
</protein>
<dbReference type="RefSeq" id="XP_040713245.1">
    <property type="nucleotide sequence ID" value="XM_040856514.1"/>
</dbReference>
<evidence type="ECO:0000256" key="2">
    <source>
        <dbReference type="ARBA" id="ARBA00009861"/>
    </source>
</evidence>
<comment type="caution">
    <text evidence="5">The sequence shown here is derived from an EMBL/GenBank/DDBJ whole genome shotgun (WGS) entry which is preliminary data.</text>
</comment>
<reference evidence="5 6" key="1">
    <citation type="submission" date="2016-07" db="EMBL/GenBank/DDBJ databases">
        <title>Pervasive Adenine N6-methylation of Active Genes in Fungi.</title>
        <authorList>
            <consortium name="DOE Joint Genome Institute"/>
            <person name="Mondo S.J."/>
            <person name="Dannebaum R.O."/>
            <person name="Kuo R.C."/>
            <person name="Labutti K."/>
            <person name="Haridas S."/>
            <person name="Kuo A."/>
            <person name="Salamov A."/>
            <person name="Ahrendt S.R."/>
            <person name="Lipzen A."/>
            <person name="Sullivan W."/>
            <person name="Andreopoulos W.B."/>
            <person name="Clum A."/>
            <person name="Lindquist E."/>
            <person name="Daum C."/>
            <person name="Ramamoorthy G.K."/>
            <person name="Gryganskyi A."/>
            <person name="Culley D."/>
            <person name="Magnuson J.K."/>
            <person name="James T.Y."/>
            <person name="O'Malley M.A."/>
            <person name="Stajich J.E."/>
            <person name="Spatafora J.W."/>
            <person name="Visel A."/>
            <person name="Grigoriev I.V."/>
        </authorList>
    </citation>
    <scope>NUCLEOTIDE SEQUENCE [LARGE SCALE GENOMIC DNA]</scope>
    <source>
        <strain evidence="5 6">CBS 129021</strain>
    </source>
</reference>
<evidence type="ECO:0008006" key="7">
    <source>
        <dbReference type="Google" id="ProtNLM"/>
    </source>
</evidence>
<evidence type="ECO:0000313" key="6">
    <source>
        <dbReference type="Proteomes" id="UP000193689"/>
    </source>
</evidence>
<keyword evidence="3" id="KW-0808">Transferase</keyword>
<comment type="pathway">
    <text evidence="1">Secondary metabolite biosynthesis.</text>
</comment>
<dbReference type="Gene3D" id="3.30.559.10">
    <property type="entry name" value="Chloramphenicol acetyltransferase-like domain"/>
    <property type="match status" value="2"/>
</dbReference>
<dbReference type="OrthoDB" id="21502at2759"/>
<sequence length="494" mass="56013">MLKNLTAPKRVQPPRIDTDEVIPMFYFDEYWRWIIMSKTIRFNDVLDVDKLHSTLSHLCTMGEWRKLGGRLRKNSAGHYEIHVPREFTSKRPAVGFSKVSFDTSIEDHPVASKMPNHPTLADKPSIQCGPEELKGLNQYDGSPRSIDDFLYSDRPQLHLHTVSFGDATLVTYTWSHSLMDACGMQALYEAWSLVLGGKESQVKPLAGYKDAMADFGLVQPPKPWLFESIVMGMFSMIFFGLRWIISNLGKAKPETKAIFIPARMVQKLRTEGLNQVPDVDEKGNKMFLSEGDILLAWITRTVCLDEPLGAHRDVIIGNALDLRTRLPNVFSPEKSYVQNAIFMIYTVEKLKKVVQGTVGSLALHIRKLIVEQVKEDQLEAEARLTRVAKEKFNTIILVGSANSVLVMCSNWTKAKFFEALDFGPAVLKQGQPDETRVNGLGKPAYFYWNMLNDQPLGMKNVINIMGKDAEGNYWVLAVLGQKQWQNMEVELARR</sequence>
<dbReference type="EMBL" id="MCFJ01000011">
    <property type="protein sequence ID" value="ORY61018.1"/>
    <property type="molecule type" value="Genomic_DNA"/>
</dbReference>
<evidence type="ECO:0000256" key="4">
    <source>
        <dbReference type="ARBA" id="ARBA00023315"/>
    </source>
</evidence>
<dbReference type="Proteomes" id="UP000193689">
    <property type="component" value="Unassembled WGS sequence"/>
</dbReference>
<dbReference type="AlphaFoldDB" id="A0A1Y2DP14"/>
<keyword evidence="4" id="KW-0012">Acyltransferase</keyword>
<name>A0A1Y2DP14_9PEZI</name>
<dbReference type="InParanoid" id="A0A1Y2DP14"/>
<dbReference type="Pfam" id="PF02458">
    <property type="entry name" value="Transferase"/>
    <property type="match status" value="1"/>
</dbReference>
<gene>
    <name evidence="5" type="ORF">BCR38DRAFT_349771</name>
</gene>
<dbReference type="PANTHER" id="PTHR31896:SF69">
    <property type="entry name" value="FAMILY REGULATORY PROTEIN, PUTATIVE (AFU_ORTHOLOGUE AFUA_3G14730)-RELATED"/>
    <property type="match status" value="1"/>
</dbReference>
<evidence type="ECO:0000313" key="5">
    <source>
        <dbReference type="EMBL" id="ORY61018.1"/>
    </source>
</evidence>